<evidence type="ECO:0000256" key="1">
    <source>
        <dbReference type="ARBA" id="ARBA00004496"/>
    </source>
</evidence>
<dbReference type="Gene3D" id="3.90.740.10">
    <property type="entry name" value="Valyl/Leucyl/Isoleucyl-tRNA synthetase, editing domain"/>
    <property type="match status" value="1"/>
</dbReference>
<dbReference type="PANTHER" id="PTHR11946">
    <property type="entry name" value="VALYL-TRNA SYNTHETASES"/>
    <property type="match status" value="1"/>
</dbReference>
<proteinExistence type="predicted"/>
<dbReference type="InterPro" id="IPR002300">
    <property type="entry name" value="aa-tRNA-synth_Ia"/>
</dbReference>
<dbReference type="GO" id="GO:0002161">
    <property type="term" value="F:aminoacyl-tRNA deacylase activity"/>
    <property type="evidence" value="ECO:0007669"/>
    <property type="project" value="InterPro"/>
</dbReference>
<protein>
    <recommendedName>
        <fullName evidence="2">valine--tRNA ligase</fullName>
        <ecNumber evidence="2">6.1.1.9</ecNumber>
    </recommendedName>
    <alternativeName>
        <fullName evidence="9">Valyl-tRNA synthetase</fullName>
    </alternativeName>
</protein>
<evidence type="ECO:0000256" key="2">
    <source>
        <dbReference type="ARBA" id="ARBA00013169"/>
    </source>
</evidence>
<gene>
    <name evidence="11" type="ORF">S03H2_02640</name>
</gene>
<evidence type="ECO:0000256" key="9">
    <source>
        <dbReference type="ARBA" id="ARBA00029936"/>
    </source>
</evidence>
<evidence type="ECO:0000256" key="7">
    <source>
        <dbReference type="ARBA" id="ARBA00022917"/>
    </source>
</evidence>
<dbReference type="EC" id="6.1.1.9" evidence="2"/>
<dbReference type="InterPro" id="IPR009008">
    <property type="entry name" value="Val/Leu/Ile-tRNA-synth_edit"/>
</dbReference>
<evidence type="ECO:0000256" key="3">
    <source>
        <dbReference type="ARBA" id="ARBA00022490"/>
    </source>
</evidence>
<reference evidence="11" key="1">
    <citation type="journal article" date="2014" name="Front. Microbiol.">
        <title>High frequency of phylogenetically diverse reductive dehalogenase-homologous genes in deep subseafloor sedimentary metagenomes.</title>
        <authorList>
            <person name="Kawai M."/>
            <person name="Futagami T."/>
            <person name="Toyoda A."/>
            <person name="Takaki Y."/>
            <person name="Nishi S."/>
            <person name="Hori S."/>
            <person name="Arai W."/>
            <person name="Tsubouchi T."/>
            <person name="Morono Y."/>
            <person name="Uchiyama I."/>
            <person name="Ito T."/>
            <person name="Fujiyama A."/>
            <person name="Inagaki F."/>
            <person name="Takami H."/>
        </authorList>
    </citation>
    <scope>NUCLEOTIDE SEQUENCE</scope>
    <source>
        <strain evidence="11">Expedition CK06-06</strain>
    </source>
</reference>
<dbReference type="GO" id="GO:0004832">
    <property type="term" value="F:valine-tRNA ligase activity"/>
    <property type="evidence" value="ECO:0007669"/>
    <property type="project" value="UniProtKB-EC"/>
</dbReference>
<dbReference type="SUPFAM" id="SSF50677">
    <property type="entry name" value="ValRS/IleRS/LeuRS editing domain"/>
    <property type="match status" value="1"/>
</dbReference>
<comment type="caution">
    <text evidence="11">The sequence shown here is derived from an EMBL/GenBank/DDBJ whole genome shotgun (WGS) entry which is preliminary data.</text>
</comment>
<feature type="non-terminal residue" evidence="11">
    <location>
        <position position="286"/>
    </location>
</feature>
<dbReference type="PANTHER" id="PTHR11946:SF93">
    <property type="entry name" value="VALINE--TRNA LIGASE, CHLOROPLASTIC_MITOCHONDRIAL 2"/>
    <property type="match status" value="1"/>
</dbReference>
<evidence type="ECO:0000256" key="6">
    <source>
        <dbReference type="ARBA" id="ARBA00022840"/>
    </source>
</evidence>
<dbReference type="EMBL" id="BARU01000905">
    <property type="protein sequence ID" value="GAH26505.1"/>
    <property type="molecule type" value="Genomic_DNA"/>
</dbReference>
<comment type="subcellular location">
    <subcellularLocation>
        <location evidence="1">Cytoplasm</location>
    </subcellularLocation>
</comment>
<evidence type="ECO:0000256" key="8">
    <source>
        <dbReference type="ARBA" id="ARBA00023146"/>
    </source>
</evidence>
<evidence type="ECO:0000259" key="10">
    <source>
        <dbReference type="Pfam" id="PF00133"/>
    </source>
</evidence>
<sequence length="286" mass="33343">MSKRDPKLPERTYNPQEQDINLFNTWQKEKLFYFNKESGKPIYSIDTPPPYANAPWHMGGAIHYSGIDMIARYKRMKGHEILFPMCLDRNGLPIEVQAEKEFKVSMHDVPREEFLAMCKQILDRVGDMILNICRILGFSNNSFDWEDVYKTDQEQYRALTQSTFIKLFKDNQIYEDNRPNNYCTRCKTTIADNEIDYRSGNHILYDIKFKVKETGEELIISTSRPELIPAIGVVIYNPKDNRYKHLEGKTAVTPIFEEEIPILLHHYAKMEFGTGILMVCAYGDSG</sequence>
<keyword evidence="3" id="KW-0963">Cytoplasm</keyword>
<dbReference type="Pfam" id="PF00133">
    <property type="entry name" value="tRNA-synt_1"/>
    <property type="match status" value="1"/>
</dbReference>
<evidence type="ECO:0000256" key="4">
    <source>
        <dbReference type="ARBA" id="ARBA00022598"/>
    </source>
</evidence>
<dbReference type="GO" id="GO:0006438">
    <property type="term" value="P:valyl-tRNA aminoacylation"/>
    <property type="evidence" value="ECO:0007669"/>
    <property type="project" value="InterPro"/>
</dbReference>
<dbReference type="InterPro" id="IPR002303">
    <property type="entry name" value="Valyl-tRNA_ligase"/>
</dbReference>
<feature type="domain" description="Aminoacyl-tRNA synthetase class Ia" evidence="10">
    <location>
        <begin position="22"/>
        <end position="200"/>
    </location>
</feature>
<accession>X1F1T5</accession>
<dbReference type="GO" id="GO:0005829">
    <property type="term" value="C:cytosol"/>
    <property type="evidence" value="ECO:0007669"/>
    <property type="project" value="TreeGrafter"/>
</dbReference>
<evidence type="ECO:0000256" key="5">
    <source>
        <dbReference type="ARBA" id="ARBA00022741"/>
    </source>
</evidence>
<dbReference type="FunFam" id="3.40.50.620:FF:000192">
    <property type="entry name" value="Valine--tRNA ligase"/>
    <property type="match status" value="1"/>
</dbReference>
<evidence type="ECO:0000313" key="11">
    <source>
        <dbReference type="EMBL" id="GAH26505.1"/>
    </source>
</evidence>
<keyword evidence="6" id="KW-0067">ATP-binding</keyword>
<dbReference type="InterPro" id="IPR014729">
    <property type="entry name" value="Rossmann-like_a/b/a_fold"/>
</dbReference>
<keyword evidence="5" id="KW-0547">Nucleotide-binding</keyword>
<dbReference type="Gene3D" id="3.40.50.620">
    <property type="entry name" value="HUPs"/>
    <property type="match status" value="1"/>
</dbReference>
<name>X1F1T5_9ZZZZ</name>
<dbReference type="GO" id="GO:0005524">
    <property type="term" value="F:ATP binding"/>
    <property type="evidence" value="ECO:0007669"/>
    <property type="project" value="UniProtKB-KW"/>
</dbReference>
<dbReference type="AlphaFoldDB" id="X1F1T5"/>
<dbReference type="SUPFAM" id="SSF52374">
    <property type="entry name" value="Nucleotidylyl transferase"/>
    <property type="match status" value="1"/>
</dbReference>
<keyword evidence="8" id="KW-0030">Aminoacyl-tRNA synthetase</keyword>
<keyword evidence="7" id="KW-0648">Protein biosynthesis</keyword>
<keyword evidence="4" id="KW-0436">Ligase</keyword>
<dbReference type="PRINTS" id="PR00986">
    <property type="entry name" value="TRNASYNTHVAL"/>
</dbReference>
<organism evidence="11">
    <name type="scientific">marine sediment metagenome</name>
    <dbReference type="NCBI Taxonomy" id="412755"/>
    <lineage>
        <taxon>unclassified sequences</taxon>
        <taxon>metagenomes</taxon>
        <taxon>ecological metagenomes</taxon>
    </lineage>
</organism>